<gene>
    <name evidence="2" type="ORF">CRG98_008556</name>
</gene>
<keyword evidence="3" id="KW-1185">Reference proteome</keyword>
<dbReference type="AlphaFoldDB" id="A0A2I0KR42"/>
<reference evidence="2 3" key="1">
    <citation type="submission" date="2017-11" db="EMBL/GenBank/DDBJ databases">
        <title>De-novo sequencing of pomegranate (Punica granatum L.) genome.</title>
        <authorList>
            <person name="Akparov Z."/>
            <person name="Amiraslanov A."/>
            <person name="Hajiyeva S."/>
            <person name="Abbasov M."/>
            <person name="Kaur K."/>
            <person name="Hamwieh A."/>
            <person name="Solovyev V."/>
            <person name="Salamov A."/>
            <person name="Braich B."/>
            <person name="Kosarev P."/>
            <person name="Mahmoud A."/>
            <person name="Hajiyev E."/>
            <person name="Babayeva S."/>
            <person name="Izzatullayeva V."/>
            <person name="Mammadov A."/>
            <person name="Mammadov A."/>
            <person name="Sharifova S."/>
            <person name="Ojaghi J."/>
            <person name="Eynullazada K."/>
            <person name="Bayramov B."/>
            <person name="Abdulazimova A."/>
            <person name="Shahmuradov I."/>
        </authorList>
    </citation>
    <scope>NUCLEOTIDE SEQUENCE [LARGE SCALE GENOMIC DNA]</scope>
    <source>
        <strain evidence="3">cv. AG2017</strain>
        <tissue evidence="2">Leaf</tissue>
    </source>
</reference>
<evidence type="ECO:0000313" key="3">
    <source>
        <dbReference type="Proteomes" id="UP000233551"/>
    </source>
</evidence>
<accession>A0A2I0KR42</accession>
<evidence type="ECO:0000256" key="1">
    <source>
        <dbReference type="SAM" id="MobiDB-lite"/>
    </source>
</evidence>
<sequence length="142" mass="16109">MPEDTRMRSGKISLRTVGMPASRVETIEAVLNRSTHELLASMKILHKETIRVKLKKRNSFLSLASRLCSFPSLLCCCPYHLRFREFPDSHGHWYGGFQPELSQGFPREELERVRLSTSSKPLHRGVSSHGRRGGTGVRQCSS</sequence>
<name>A0A2I0KR42_PUNGR</name>
<organism evidence="2 3">
    <name type="scientific">Punica granatum</name>
    <name type="common">Pomegranate</name>
    <dbReference type="NCBI Taxonomy" id="22663"/>
    <lineage>
        <taxon>Eukaryota</taxon>
        <taxon>Viridiplantae</taxon>
        <taxon>Streptophyta</taxon>
        <taxon>Embryophyta</taxon>
        <taxon>Tracheophyta</taxon>
        <taxon>Spermatophyta</taxon>
        <taxon>Magnoliopsida</taxon>
        <taxon>eudicotyledons</taxon>
        <taxon>Gunneridae</taxon>
        <taxon>Pentapetalae</taxon>
        <taxon>rosids</taxon>
        <taxon>malvids</taxon>
        <taxon>Myrtales</taxon>
        <taxon>Lythraceae</taxon>
        <taxon>Punica</taxon>
    </lineage>
</organism>
<proteinExistence type="predicted"/>
<dbReference type="Proteomes" id="UP000233551">
    <property type="component" value="Unassembled WGS sequence"/>
</dbReference>
<comment type="caution">
    <text evidence="2">The sequence shown here is derived from an EMBL/GenBank/DDBJ whole genome shotgun (WGS) entry which is preliminary data.</text>
</comment>
<dbReference type="EMBL" id="PGOL01000410">
    <property type="protein sequence ID" value="PKI70975.1"/>
    <property type="molecule type" value="Genomic_DNA"/>
</dbReference>
<evidence type="ECO:0000313" key="2">
    <source>
        <dbReference type="EMBL" id="PKI70975.1"/>
    </source>
</evidence>
<feature type="region of interest" description="Disordered" evidence="1">
    <location>
        <begin position="116"/>
        <end position="142"/>
    </location>
</feature>
<protein>
    <submittedName>
        <fullName evidence="2">Uncharacterized protein</fullName>
    </submittedName>
</protein>